<evidence type="ECO:0000259" key="9">
    <source>
        <dbReference type="PROSITE" id="PS50893"/>
    </source>
</evidence>
<dbReference type="SMART" id="SM00382">
    <property type="entry name" value="AAA"/>
    <property type="match status" value="1"/>
</dbReference>
<proteinExistence type="predicted"/>
<evidence type="ECO:0000256" key="5">
    <source>
        <dbReference type="ARBA" id="ARBA00022840"/>
    </source>
</evidence>
<feature type="transmembrane region" description="Helical" evidence="8">
    <location>
        <begin position="269"/>
        <end position="286"/>
    </location>
</feature>
<dbReference type="Pfam" id="PF00664">
    <property type="entry name" value="ABC_membrane"/>
    <property type="match status" value="1"/>
</dbReference>
<dbReference type="InterPro" id="IPR027417">
    <property type="entry name" value="P-loop_NTPase"/>
</dbReference>
<evidence type="ECO:0000259" key="10">
    <source>
        <dbReference type="PROSITE" id="PS50929"/>
    </source>
</evidence>
<keyword evidence="4" id="KW-0547">Nucleotide-binding</keyword>
<evidence type="ECO:0000256" key="2">
    <source>
        <dbReference type="ARBA" id="ARBA00022448"/>
    </source>
</evidence>
<dbReference type="EMBL" id="SMGQ01000011">
    <property type="protein sequence ID" value="TCK98487.1"/>
    <property type="molecule type" value="Genomic_DNA"/>
</dbReference>
<sequence>MNKERNKNHKKPKSGMARLMELAFTKKILMISSVLCSALASVVSFVPYIAIYYIINAIINVYPNVSNLDVEKVIGYGWLAFGGVLANIILYFIALMLSHLAAFGTLYELKINFATHLAKIPLGFHLTIGSGKLRKIMDENIEKVEGFIAHQLPDIVAAIVAPIVMVVILFVVDWRFGIAATVGIVTAFAVQMKAYGNEGAKSRMDKYQSAIEDMNNASVEYIRGIAVVKAFKQTVYSFRRLHETIKTYVEFVIEYALSWENYMSGFTTIVNNIYLFVIPVGIFIGMNTQDYESFATTFIFYLIFVPSIAGIMLKIMYVTSSSMQIISGVERMDNILHIKPLKETEKTTICKDYNIEYKNVTFAYDDEISALKKVSFVAKQGEVTAIVGPSGSGKSTIAHLLPRFYDVAEGRISIGTVDIREMKFEYLMEKVSFVFQDVFLFKQSIMDNIKIGNQGATDAQGIEAAKAAQCHEFIMNLPDGYNTVVGSNGIHLSGGEKQRIVIARAIIKNAPIIVLDEATAFADPENEHLIQKAFEKLMQEKTVIIIAHRLSTVRSANKIIVMDEGRIVEQGTHDELMDQKNKYYHMWQMYSSTMNWKINKSQEVGANA</sequence>
<dbReference type="Gene3D" id="1.20.1560.10">
    <property type="entry name" value="ABC transporter type 1, transmembrane domain"/>
    <property type="match status" value="1"/>
</dbReference>
<keyword evidence="12" id="KW-1185">Reference proteome</keyword>
<evidence type="ECO:0000256" key="1">
    <source>
        <dbReference type="ARBA" id="ARBA00004651"/>
    </source>
</evidence>
<feature type="domain" description="ABC transporter" evidence="9">
    <location>
        <begin position="355"/>
        <end position="589"/>
    </location>
</feature>
<feature type="transmembrane region" description="Helical" evidence="8">
    <location>
        <begin position="298"/>
        <end position="317"/>
    </location>
</feature>
<evidence type="ECO:0000256" key="8">
    <source>
        <dbReference type="SAM" id="Phobius"/>
    </source>
</evidence>
<name>A0A4R1MYU9_9FIRM</name>
<dbReference type="PROSITE" id="PS50893">
    <property type="entry name" value="ABC_TRANSPORTER_2"/>
    <property type="match status" value="1"/>
</dbReference>
<dbReference type="InterPro" id="IPR011527">
    <property type="entry name" value="ABC1_TM_dom"/>
</dbReference>
<dbReference type="SUPFAM" id="SSF52540">
    <property type="entry name" value="P-loop containing nucleoside triphosphate hydrolases"/>
    <property type="match status" value="1"/>
</dbReference>
<feature type="transmembrane region" description="Helical" evidence="8">
    <location>
        <begin position="28"/>
        <end position="55"/>
    </location>
</feature>
<dbReference type="Gene3D" id="3.40.50.300">
    <property type="entry name" value="P-loop containing nucleotide triphosphate hydrolases"/>
    <property type="match status" value="1"/>
</dbReference>
<keyword evidence="6 8" id="KW-1133">Transmembrane helix</keyword>
<dbReference type="InterPro" id="IPR039421">
    <property type="entry name" value="Type_1_exporter"/>
</dbReference>
<feature type="transmembrane region" description="Helical" evidence="8">
    <location>
        <begin position="75"/>
        <end position="97"/>
    </location>
</feature>
<accession>A0A4R1MYU9</accession>
<dbReference type="AlphaFoldDB" id="A0A4R1MYU9"/>
<protein>
    <submittedName>
        <fullName evidence="11">ATP-binding cassette subfamily B protein</fullName>
    </submittedName>
</protein>
<dbReference type="PROSITE" id="PS00211">
    <property type="entry name" value="ABC_TRANSPORTER_1"/>
    <property type="match status" value="1"/>
</dbReference>
<dbReference type="PANTHER" id="PTHR24221:SF397">
    <property type="entry name" value="ABC TRANSPORTER, ATP-BINDING TRANSMEMBRANE PROTEIN"/>
    <property type="match status" value="1"/>
</dbReference>
<evidence type="ECO:0000256" key="6">
    <source>
        <dbReference type="ARBA" id="ARBA00022989"/>
    </source>
</evidence>
<comment type="caution">
    <text evidence="11">The sequence shown here is derived from an EMBL/GenBank/DDBJ whole genome shotgun (WGS) entry which is preliminary data.</text>
</comment>
<comment type="subcellular location">
    <subcellularLocation>
        <location evidence="1">Cell membrane</location>
        <topology evidence="1">Multi-pass membrane protein</topology>
    </subcellularLocation>
</comment>
<dbReference type="Proteomes" id="UP000294545">
    <property type="component" value="Unassembled WGS sequence"/>
</dbReference>
<dbReference type="OrthoDB" id="9762778at2"/>
<dbReference type="GO" id="GO:0016887">
    <property type="term" value="F:ATP hydrolysis activity"/>
    <property type="evidence" value="ECO:0007669"/>
    <property type="project" value="InterPro"/>
</dbReference>
<gene>
    <name evidence="11" type="ORF">EDC19_0909</name>
</gene>
<dbReference type="Pfam" id="PF00005">
    <property type="entry name" value="ABC_tran"/>
    <property type="match status" value="1"/>
</dbReference>
<dbReference type="PANTHER" id="PTHR24221">
    <property type="entry name" value="ATP-BINDING CASSETTE SUB-FAMILY B"/>
    <property type="match status" value="1"/>
</dbReference>
<evidence type="ECO:0000313" key="12">
    <source>
        <dbReference type="Proteomes" id="UP000294545"/>
    </source>
</evidence>
<evidence type="ECO:0000256" key="7">
    <source>
        <dbReference type="ARBA" id="ARBA00023136"/>
    </source>
</evidence>
<evidence type="ECO:0000256" key="3">
    <source>
        <dbReference type="ARBA" id="ARBA00022692"/>
    </source>
</evidence>
<feature type="domain" description="ABC transmembrane type-1" evidence="10">
    <location>
        <begin position="33"/>
        <end position="324"/>
    </location>
</feature>
<keyword evidence="2" id="KW-0813">Transport</keyword>
<dbReference type="InterPro" id="IPR003439">
    <property type="entry name" value="ABC_transporter-like_ATP-bd"/>
</dbReference>
<dbReference type="InterPro" id="IPR017871">
    <property type="entry name" value="ABC_transporter-like_CS"/>
</dbReference>
<dbReference type="FunFam" id="3.40.50.300:FF:000287">
    <property type="entry name" value="Multidrug ABC transporter ATP-binding protein"/>
    <property type="match status" value="1"/>
</dbReference>
<dbReference type="GO" id="GO:0140359">
    <property type="term" value="F:ABC-type transporter activity"/>
    <property type="evidence" value="ECO:0007669"/>
    <property type="project" value="InterPro"/>
</dbReference>
<evidence type="ECO:0000313" key="11">
    <source>
        <dbReference type="EMBL" id="TCK98487.1"/>
    </source>
</evidence>
<keyword evidence="5 11" id="KW-0067">ATP-binding</keyword>
<dbReference type="InterPro" id="IPR003593">
    <property type="entry name" value="AAA+_ATPase"/>
</dbReference>
<dbReference type="GO" id="GO:0005524">
    <property type="term" value="F:ATP binding"/>
    <property type="evidence" value="ECO:0007669"/>
    <property type="project" value="UniProtKB-KW"/>
</dbReference>
<reference evidence="11 12" key="1">
    <citation type="submission" date="2019-03" db="EMBL/GenBank/DDBJ databases">
        <title>Genomic Encyclopedia of Type Strains, Phase IV (KMG-IV): sequencing the most valuable type-strain genomes for metagenomic binning, comparative biology and taxonomic classification.</title>
        <authorList>
            <person name="Goeker M."/>
        </authorList>
    </citation>
    <scope>NUCLEOTIDE SEQUENCE [LARGE SCALE GENOMIC DNA]</scope>
    <source>
        <strain evidence="11 12">DSM 24176</strain>
    </source>
</reference>
<keyword evidence="3 8" id="KW-0812">Transmembrane</keyword>
<keyword evidence="7 8" id="KW-0472">Membrane</keyword>
<dbReference type="PROSITE" id="PS50929">
    <property type="entry name" value="ABC_TM1F"/>
    <property type="match status" value="1"/>
</dbReference>
<dbReference type="InterPro" id="IPR036640">
    <property type="entry name" value="ABC1_TM_sf"/>
</dbReference>
<evidence type="ECO:0000256" key="4">
    <source>
        <dbReference type="ARBA" id="ARBA00022741"/>
    </source>
</evidence>
<dbReference type="GO" id="GO:0034040">
    <property type="term" value="F:ATPase-coupled lipid transmembrane transporter activity"/>
    <property type="evidence" value="ECO:0007669"/>
    <property type="project" value="TreeGrafter"/>
</dbReference>
<organism evidence="11 12">
    <name type="scientific">Natranaerovirga hydrolytica</name>
    <dbReference type="NCBI Taxonomy" id="680378"/>
    <lineage>
        <taxon>Bacteria</taxon>
        <taxon>Bacillati</taxon>
        <taxon>Bacillota</taxon>
        <taxon>Clostridia</taxon>
        <taxon>Lachnospirales</taxon>
        <taxon>Natranaerovirgaceae</taxon>
        <taxon>Natranaerovirga</taxon>
    </lineage>
</organism>
<feature type="transmembrane region" description="Helical" evidence="8">
    <location>
        <begin position="152"/>
        <end position="172"/>
    </location>
</feature>
<dbReference type="SUPFAM" id="SSF90123">
    <property type="entry name" value="ABC transporter transmembrane region"/>
    <property type="match status" value="1"/>
</dbReference>
<dbReference type="GO" id="GO:0005886">
    <property type="term" value="C:plasma membrane"/>
    <property type="evidence" value="ECO:0007669"/>
    <property type="project" value="UniProtKB-SubCell"/>
</dbReference>